<feature type="compositionally biased region" description="Polar residues" evidence="11">
    <location>
        <begin position="448"/>
        <end position="462"/>
    </location>
</feature>
<evidence type="ECO:0000256" key="12">
    <source>
        <dbReference type="SAM" id="Phobius"/>
    </source>
</evidence>
<protein>
    <recommendedName>
        <fullName evidence="10">Putative proline/betaine transporter</fullName>
    </recommendedName>
</protein>
<dbReference type="PANTHER" id="PTHR43045">
    <property type="entry name" value="SHIKIMATE TRANSPORTER"/>
    <property type="match status" value="1"/>
</dbReference>
<evidence type="ECO:0000259" key="13">
    <source>
        <dbReference type="PROSITE" id="PS50850"/>
    </source>
</evidence>
<dbReference type="AlphaFoldDB" id="A0A0F6SQF5"/>
<evidence type="ECO:0000256" key="5">
    <source>
        <dbReference type="ARBA" id="ARBA00022692"/>
    </source>
</evidence>
<keyword evidence="6" id="KW-0769">Symport</keyword>
<feature type="transmembrane region" description="Helical" evidence="12">
    <location>
        <begin position="380"/>
        <end position="398"/>
    </location>
</feature>
<keyword evidence="15" id="KW-1185">Reference proteome</keyword>
<organism evidence="14 15">
    <name type="scientific">[Brevibacterium] flavum</name>
    <dbReference type="NCBI Taxonomy" id="92706"/>
    <lineage>
        <taxon>Bacteria</taxon>
        <taxon>Bacillati</taxon>
        <taxon>Actinomycetota</taxon>
        <taxon>Actinomycetes</taxon>
        <taxon>Mycobacteriales</taxon>
        <taxon>Corynebacteriaceae</taxon>
        <taxon>Corynebacterium</taxon>
    </lineage>
</organism>
<dbReference type="Gene3D" id="1.20.1250.20">
    <property type="entry name" value="MFS general substrate transporter like domains"/>
    <property type="match status" value="2"/>
</dbReference>
<dbReference type="SUPFAM" id="SSF103473">
    <property type="entry name" value="MFS general substrate transporter"/>
    <property type="match status" value="1"/>
</dbReference>
<accession>A0A0F6SQF5</accession>
<dbReference type="InterPro" id="IPR020846">
    <property type="entry name" value="MFS_dom"/>
</dbReference>
<dbReference type="Pfam" id="PF07690">
    <property type="entry name" value="MFS_1"/>
    <property type="match status" value="1"/>
</dbReference>
<feature type="transmembrane region" description="Helical" evidence="12">
    <location>
        <begin position="337"/>
        <end position="359"/>
    </location>
</feature>
<dbReference type="PROSITE" id="PS50850">
    <property type="entry name" value="MFS"/>
    <property type="match status" value="1"/>
</dbReference>
<comment type="subcellular location">
    <subcellularLocation>
        <location evidence="1">Cell membrane</location>
        <topology evidence="1">Multi-pass membrane protein</topology>
    </subcellularLocation>
</comment>
<feature type="region of interest" description="Disordered" evidence="11">
    <location>
        <begin position="448"/>
        <end position="468"/>
    </location>
</feature>
<keyword evidence="7 12" id="KW-1133">Transmembrane helix</keyword>
<evidence type="ECO:0000256" key="1">
    <source>
        <dbReference type="ARBA" id="ARBA00004651"/>
    </source>
</evidence>
<keyword evidence="4" id="KW-1003">Cell membrane</keyword>
<feature type="transmembrane region" description="Helical" evidence="12">
    <location>
        <begin position="159"/>
        <end position="181"/>
    </location>
</feature>
<sequence>MSTHSTTLSSDLEARRSPKKAAMASFLGSTLEYYDFFIYGTAAALVFPKLFFPDGNPAIATIAAFATFGVAYIARPLGGLVMGHFGDRLGRKNVLLVTLLIMGIASLSIGLLPTYSQIGIWATALLVIARLAQGFSAGAEAAGASSLTLEHSPEGRRGFFNSFVMTGYASGMVLSTLVFIPVAALPEAQMMSWGWRIPFLLSVVVLIIAFWVRTRLDETPVFEDEVAEAEEEKKLPAGRVLKYQGGDVLRVLLMSIFSVMQTIFTVFGLSYATSHGGFERSSILAVNAIAIGLSMVMMPLAGRLSDRIGRKPLMLTAMIGCGFTIFVYFLALGTGNILLVFGASFLFMTILYSGFNGVWTSFFAELFAAPVRYTGMAMGNQLGLVVAGFGPMIGGMLLNDGTYGWIPVAVFGAGCSLLAIGAVLSARETAFTDIKLLGEPYLKATGAWPTQQADQPAMSQTKEPAPSL</sequence>
<dbReference type="Proteomes" id="UP000034037">
    <property type="component" value="Chromosome"/>
</dbReference>
<evidence type="ECO:0000256" key="4">
    <source>
        <dbReference type="ARBA" id="ARBA00022475"/>
    </source>
</evidence>
<dbReference type="InterPro" id="IPR036259">
    <property type="entry name" value="MFS_trans_sf"/>
</dbReference>
<dbReference type="EMBL" id="CP011309">
    <property type="protein sequence ID" value="AKF26119.1"/>
    <property type="molecule type" value="Genomic_DNA"/>
</dbReference>
<dbReference type="GO" id="GO:0015293">
    <property type="term" value="F:symporter activity"/>
    <property type="evidence" value="ECO:0007669"/>
    <property type="project" value="UniProtKB-KW"/>
</dbReference>
<keyword evidence="8 12" id="KW-0472">Membrane</keyword>
<evidence type="ECO:0000256" key="2">
    <source>
        <dbReference type="ARBA" id="ARBA00008240"/>
    </source>
</evidence>
<dbReference type="FunFam" id="1.20.1250.20:FF:000001">
    <property type="entry name" value="Dicarboxylate MFS transporter"/>
    <property type="match status" value="1"/>
</dbReference>
<feature type="transmembrane region" description="Helical" evidence="12">
    <location>
        <begin position="94"/>
        <end position="112"/>
    </location>
</feature>
<feature type="transmembrane region" description="Helical" evidence="12">
    <location>
        <begin position="193"/>
        <end position="212"/>
    </location>
</feature>
<proteinExistence type="inferred from homology"/>
<feature type="transmembrane region" description="Helical" evidence="12">
    <location>
        <begin position="283"/>
        <end position="301"/>
    </location>
</feature>
<feature type="transmembrane region" description="Helical" evidence="12">
    <location>
        <begin position="313"/>
        <end position="331"/>
    </location>
</feature>
<feature type="transmembrane region" description="Helical" evidence="12">
    <location>
        <begin position="248"/>
        <end position="271"/>
    </location>
</feature>
<gene>
    <name evidence="14" type="ORF">YH66_00355</name>
</gene>
<feature type="transmembrane region" description="Helical" evidence="12">
    <location>
        <begin position="59"/>
        <end position="82"/>
    </location>
</feature>
<evidence type="ECO:0000256" key="9">
    <source>
        <dbReference type="ARBA" id="ARBA00037295"/>
    </source>
</evidence>
<evidence type="ECO:0000256" key="8">
    <source>
        <dbReference type="ARBA" id="ARBA00023136"/>
    </source>
</evidence>
<evidence type="ECO:0000256" key="7">
    <source>
        <dbReference type="ARBA" id="ARBA00022989"/>
    </source>
</evidence>
<evidence type="ECO:0000313" key="14">
    <source>
        <dbReference type="EMBL" id="AKF26119.1"/>
    </source>
</evidence>
<dbReference type="InterPro" id="IPR005829">
    <property type="entry name" value="Sugar_transporter_CS"/>
</dbReference>
<dbReference type="InterPro" id="IPR011701">
    <property type="entry name" value="MFS"/>
</dbReference>
<evidence type="ECO:0000313" key="15">
    <source>
        <dbReference type="Proteomes" id="UP000034037"/>
    </source>
</evidence>
<dbReference type="PATRIC" id="fig|92706.3.peg.69"/>
<feature type="domain" description="Major facilitator superfamily (MFS) profile" evidence="13">
    <location>
        <begin position="21"/>
        <end position="430"/>
    </location>
</feature>
<feature type="transmembrane region" description="Helical" evidence="12">
    <location>
        <begin position="404"/>
        <end position="426"/>
    </location>
</feature>
<keyword evidence="5 12" id="KW-0812">Transmembrane</keyword>
<reference evidence="14 15" key="1">
    <citation type="submission" date="2015-04" db="EMBL/GenBank/DDBJ databases">
        <title>Complete Genome Sequence of Brevibacterium flavum ATCC 15168.</title>
        <authorList>
            <person name="Ahn J."/>
            <person name="Park G."/>
            <person name="Jeon W."/>
            <person name="Jang Y."/>
            <person name="Jang M."/>
            <person name="Lee H."/>
            <person name="Lee H."/>
        </authorList>
    </citation>
    <scope>NUCLEOTIDE SEQUENCE [LARGE SCALE GENOMIC DNA]</scope>
    <source>
        <strain evidence="14 15">ATCC 15168</strain>
    </source>
</reference>
<feature type="transmembrane region" description="Helical" evidence="12">
    <location>
        <begin position="21"/>
        <end position="47"/>
    </location>
</feature>
<keyword evidence="3" id="KW-0813">Transport</keyword>
<dbReference type="CDD" id="cd17369">
    <property type="entry name" value="MFS_ShiA_like"/>
    <property type="match status" value="1"/>
</dbReference>
<name>A0A0F6SQF5_9CORY</name>
<comment type="similarity">
    <text evidence="2">Belongs to the major facilitator superfamily. Metabolite:H+ Symporter (MHS) family (TC 2.A.1.6) family.</text>
</comment>
<evidence type="ECO:0000256" key="6">
    <source>
        <dbReference type="ARBA" id="ARBA00022847"/>
    </source>
</evidence>
<dbReference type="GO" id="GO:0005886">
    <property type="term" value="C:plasma membrane"/>
    <property type="evidence" value="ECO:0007669"/>
    <property type="project" value="UniProtKB-SubCell"/>
</dbReference>
<dbReference type="PROSITE" id="PS00216">
    <property type="entry name" value="SUGAR_TRANSPORT_1"/>
    <property type="match status" value="1"/>
</dbReference>
<evidence type="ECO:0000256" key="11">
    <source>
        <dbReference type="SAM" id="MobiDB-lite"/>
    </source>
</evidence>
<dbReference type="PANTHER" id="PTHR43045:SF1">
    <property type="entry name" value="SHIKIMATE TRANSPORTER"/>
    <property type="match status" value="1"/>
</dbReference>
<evidence type="ECO:0000256" key="10">
    <source>
        <dbReference type="ARBA" id="ARBA00039918"/>
    </source>
</evidence>
<dbReference type="HOGENOM" id="CLU_001265_39_5_11"/>
<comment type="function">
    <text evidence="9">May be a proton symporter involved in the uptake of osmolytes such as proline and glycine betaine.</text>
</comment>
<evidence type="ECO:0000256" key="3">
    <source>
        <dbReference type="ARBA" id="ARBA00022448"/>
    </source>
</evidence>